<organism evidence="2 3">
    <name type="scientific">Dipteronia sinensis</name>
    <dbReference type="NCBI Taxonomy" id="43782"/>
    <lineage>
        <taxon>Eukaryota</taxon>
        <taxon>Viridiplantae</taxon>
        <taxon>Streptophyta</taxon>
        <taxon>Embryophyta</taxon>
        <taxon>Tracheophyta</taxon>
        <taxon>Spermatophyta</taxon>
        <taxon>Magnoliopsida</taxon>
        <taxon>eudicotyledons</taxon>
        <taxon>Gunneridae</taxon>
        <taxon>Pentapetalae</taxon>
        <taxon>rosids</taxon>
        <taxon>malvids</taxon>
        <taxon>Sapindales</taxon>
        <taxon>Sapindaceae</taxon>
        <taxon>Hippocastanoideae</taxon>
        <taxon>Acereae</taxon>
        <taxon>Dipteronia</taxon>
    </lineage>
</organism>
<evidence type="ECO:0000256" key="1">
    <source>
        <dbReference type="SAM" id="Phobius"/>
    </source>
</evidence>
<gene>
    <name evidence="2" type="ORF">Dsin_019488</name>
</gene>
<reference evidence="2" key="1">
    <citation type="journal article" date="2023" name="Plant J.">
        <title>Genome sequences and population genomics provide insights into the demographic history, inbreeding, and mutation load of two 'living fossil' tree species of Dipteronia.</title>
        <authorList>
            <person name="Feng Y."/>
            <person name="Comes H.P."/>
            <person name="Chen J."/>
            <person name="Zhu S."/>
            <person name="Lu R."/>
            <person name="Zhang X."/>
            <person name="Li P."/>
            <person name="Qiu J."/>
            <person name="Olsen K.M."/>
            <person name="Qiu Y."/>
        </authorList>
    </citation>
    <scope>NUCLEOTIDE SEQUENCE</scope>
    <source>
        <strain evidence="2">NBL</strain>
    </source>
</reference>
<proteinExistence type="predicted"/>
<accession>A0AAE0A7A8</accession>
<dbReference type="EMBL" id="JANJYJ010000006">
    <property type="protein sequence ID" value="KAK3205442.1"/>
    <property type="molecule type" value="Genomic_DNA"/>
</dbReference>
<dbReference type="AlphaFoldDB" id="A0AAE0A7A8"/>
<name>A0AAE0A7A8_9ROSI</name>
<keyword evidence="1" id="KW-0472">Membrane</keyword>
<evidence type="ECO:0000313" key="3">
    <source>
        <dbReference type="Proteomes" id="UP001281410"/>
    </source>
</evidence>
<keyword evidence="1" id="KW-0812">Transmembrane</keyword>
<feature type="transmembrane region" description="Helical" evidence="1">
    <location>
        <begin position="20"/>
        <end position="41"/>
    </location>
</feature>
<keyword evidence="1" id="KW-1133">Transmembrane helix</keyword>
<dbReference type="Proteomes" id="UP001281410">
    <property type="component" value="Unassembled WGS sequence"/>
</dbReference>
<protein>
    <submittedName>
        <fullName evidence="2">Uncharacterized protein</fullName>
    </submittedName>
</protein>
<comment type="caution">
    <text evidence="2">The sequence shown here is derived from an EMBL/GenBank/DDBJ whole genome shotgun (WGS) entry which is preliminary data.</text>
</comment>
<evidence type="ECO:0000313" key="2">
    <source>
        <dbReference type="EMBL" id="KAK3205442.1"/>
    </source>
</evidence>
<keyword evidence="3" id="KW-1185">Reference proteome</keyword>
<sequence length="110" mass="12537">MIPVNVLPPFATKFELQLRSLVIVEFFFCWRMGGLGFLLALATTQITWSSFAGGRGILKDLYGGKFVRSKCLIGLLGWEIEHVNKIICWFEAHVSRSWWNKSCTPYAYAS</sequence>